<dbReference type="Pfam" id="PF07238">
    <property type="entry name" value="PilZ"/>
    <property type="match status" value="1"/>
</dbReference>
<name>A0A2T5PBS0_9PSED</name>
<gene>
    <name evidence="5" type="ORF">DBO85_06050</name>
</gene>
<proteinExistence type="predicted"/>
<dbReference type="RefSeq" id="WP_108106273.1">
    <property type="nucleotide sequence ID" value="NZ_QASN01000010.1"/>
</dbReference>
<dbReference type="Gene3D" id="2.40.10.220">
    <property type="entry name" value="predicted glycosyltransferase like domains"/>
    <property type="match status" value="1"/>
</dbReference>
<dbReference type="InterPro" id="IPR009875">
    <property type="entry name" value="PilZ_domain"/>
</dbReference>
<dbReference type="Pfam" id="PF25965">
    <property type="entry name" value="Beta-barrel_ALG44"/>
    <property type="match status" value="1"/>
</dbReference>
<dbReference type="Pfam" id="PF25964">
    <property type="entry name" value="BSH_ALG44"/>
    <property type="match status" value="1"/>
</dbReference>
<evidence type="ECO:0000259" key="2">
    <source>
        <dbReference type="Pfam" id="PF07238"/>
    </source>
</evidence>
<organism evidence="5 6">
    <name type="scientific">Pseudomonas mangrovi</name>
    <dbReference type="NCBI Taxonomy" id="2161748"/>
    <lineage>
        <taxon>Bacteria</taxon>
        <taxon>Pseudomonadati</taxon>
        <taxon>Pseudomonadota</taxon>
        <taxon>Gammaproteobacteria</taxon>
        <taxon>Pseudomonadales</taxon>
        <taxon>Pseudomonadaceae</taxon>
        <taxon>Pseudomonas</taxon>
    </lineage>
</organism>
<evidence type="ECO:0000259" key="4">
    <source>
        <dbReference type="Pfam" id="PF25965"/>
    </source>
</evidence>
<keyword evidence="1" id="KW-1133">Transmembrane helix</keyword>
<comment type="caution">
    <text evidence="5">The sequence shown here is derived from an EMBL/GenBank/DDBJ whole genome shotgun (WGS) entry which is preliminary data.</text>
</comment>
<protein>
    <submittedName>
        <fullName evidence="5">Pilus assembly protein PilZ</fullName>
    </submittedName>
</protein>
<dbReference type="Proteomes" id="UP000244064">
    <property type="component" value="Unassembled WGS sequence"/>
</dbReference>
<dbReference type="InterPro" id="IPR058835">
    <property type="entry name" value="BSH_ALG44"/>
</dbReference>
<sequence length="386" mass="42123">MTSATVLPGNANVVHEAVDERQFVRTKIPARVTLSANNSSLECELQDISLGGLGILCDRQLPVGGLFNAAVHMNLNGVDLTIDSKIKVLSQRGREVGAEFVELDPKKRDILRYLMSAYMSGEIADINGLFNVMQRENYIKARKKGVNQERGAMQRMKAAGGTLAWMILGLAAAAFVVYKTHQMLFRIPAAQAMVSADSYRVSMPDNGYVKYTLTPEQTEVKAGDPIATVSTQLASTLNTPADVGALANLSQADLQVVLGRSLIETVIASPCDCFLFFPEKRLDAYAYKEQPLVHLIPKNEDLHIKASFPFGTIEDLGNISSVKLSVYGVGESIKGEIVRSSVDEVNRMLVLTIRPERQLPLESYNKPASVELYRGLPFGLSSGVSL</sequence>
<evidence type="ECO:0000313" key="6">
    <source>
        <dbReference type="Proteomes" id="UP000244064"/>
    </source>
</evidence>
<keyword evidence="1" id="KW-0812">Transmembrane</keyword>
<dbReference type="InterPro" id="IPR058834">
    <property type="entry name" value="Beta-barrel_ALG44"/>
</dbReference>
<feature type="transmembrane region" description="Helical" evidence="1">
    <location>
        <begin position="158"/>
        <end position="178"/>
    </location>
</feature>
<feature type="domain" description="ALG44 beta-barrel" evidence="4">
    <location>
        <begin position="304"/>
        <end position="375"/>
    </location>
</feature>
<dbReference type="OrthoDB" id="6992861at2"/>
<keyword evidence="6" id="KW-1185">Reference proteome</keyword>
<dbReference type="GO" id="GO:0035438">
    <property type="term" value="F:cyclic-di-GMP binding"/>
    <property type="evidence" value="ECO:0007669"/>
    <property type="project" value="InterPro"/>
</dbReference>
<feature type="domain" description="ALG44 barrel-sandwich hybrid" evidence="3">
    <location>
        <begin position="200"/>
        <end position="299"/>
    </location>
</feature>
<evidence type="ECO:0000256" key="1">
    <source>
        <dbReference type="SAM" id="Phobius"/>
    </source>
</evidence>
<reference evidence="5 6" key="1">
    <citation type="submission" date="2018-04" db="EMBL/GenBank/DDBJ databases">
        <title>Pseudomonas sp. nov., isolated from mangrove soil.</title>
        <authorList>
            <person name="Chen C."/>
        </authorList>
    </citation>
    <scope>NUCLEOTIDE SEQUENCE [LARGE SCALE GENOMIC DNA]</scope>
    <source>
        <strain evidence="5 6">TC-11</strain>
    </source>
</reference>
<accession>A0A2T5PBS0</accession>
<evidence type="ECO:0000259" key="3">
    <source>
        <dbReference type="Pfam" id="PF25964"/>
    </source>
</evidence>
<dbReference type="EMBL" id="QASN01000010">
    <property type="protein sequence ID" value="PTU75190.1"/>
    <property type="molecule type" value="Genomic_DNA"/>
</dbReference>
<dbReference type="SUPFAM" id="SSF141371">
    <property type="entry name" value="PilZ domain-like"/>
    <property type="match status" value="1"/>
</dbReference>
<evidence type="ECO:0000313" key="5">
    <source>
        <dbReference type="EMBL" id="PTU75190.1"/>
    </source>
</evidence>
<dbReference type="AlphaFoldDB" id="A0A2T5PBS0"/>
<keyword evidence="1" id="KW-0472">Membrane</keyword>
<feature type="domain" description="PilZ" evidence="2">
    <location>
        <begin position="20"/>
        <end position="114"/>
    </location>
</feature>